<evidence type="ECO:0000313" key="2">
    <source>
        <dbReference type="EMBL" id="MBK9297518.1"/>
    </source>
</evidence>
<accession>A0A936NDQ7</accession>
<feature type="transmembrane region" description="Helical" evidence="1">
    <location>
        <begin position="211"/>
        <end position="230"/>
    </location>
</feature>
<proteinExistence type="predicted"/>
<feature type="transmembrane region" description="Helical" evidence="1">
    <location>
        <begin position="7"/>
        <end position="25"/>
    </location>
</feature>
<evidence type="ECO:0000313" key="3">
    <source>
        <dbReference type="Proteomes" id="UP000727993"/>
    </source>
</evidence>
<evidence type="ECO:0000256" key="1">
    <source>
        <dbReference type="SAM" id="Phobius"/>
    </source>
</evidence>
<reference evidence="2 3" key="1">
    <citation type="submission" date="2020-10" db="EMBL/GenBank/DDBJ databases">
        <title>Connecting structure to function with the recovery of over 1000 high-quality activated sludge metagenome-assembled genomes encoding full-length rRNA genes using long-read sequencing.</title>
        <authorList>
            <person name="Singleton C.M."/>
            <person name="Petriglieri F."/>
            <person name="Kristensen J.M."/>
            <person name="Kirkegaard R.H."/>
            <person name="Michaelsen T.Y."/>
            <person name="Andersen M.H."/>
            <person name="Karst S.M."/>
            <person name="Dueholm M.S."/>
            <person name="Nielsen P.H."/>
            <person name="Albertsen M."/>
        </authorList>
    </citation>
    <scope>NUCLEOTIDE SEQUENCE [LARGE SCALE GENOMIC DNA]</scope>
    <source>
        <strain evidence="2">Lyne_18-Q3-R50-59_MAXAC.006</strain>
    </source>
</reference>
<keyword evidence="1" id="KW-0812">Transmembrane</keyword>
<dbReference type="Proteomes" id="UP000727993">
    <property type="component" value="Unassembled WGS sequence"/>
</dbReference>
<protein>
    <submittedName>
        <fullName evidence="2">DUF4239 domain-containing protein</fullName>
    </submittedName>
</protein>
<dbReference type="InterPro" id="IPR025333">
    <property type="entry name" value="DUF4239"/>
</dbReference>
<sequence length="271" mass="27919">MTPFQTNLLYLFVAGLVAGGLGYGIRRFFPGIEKADAAPWAATLSYVSTAFGVVVGFSILFLFGQFAAARSAVGDEATSIGTAFEEAKLFPAASEGIQGALICYGRSVSEFDWPSMRNDGVGAPQVDQTFSDLVASLGQGDTATTGALNSAAATNMASQVGSISTARETRLVAAETSVPTMLWLLLFVGAAFVVALIFMVTHSAAPLTQSLLLGASAIFTAVLILLVVSLSRPYSGGGGAVTPRLIEETTTFMEASAPQLAAQPCPAPTAD</sequence>
<dbReference type="EMBL" id="JADJZA010000007">
    <property type="protein sequence ID" value="MBK9297518.1"/>
    <property type="molecule type" value="Genomic_DNA"/>
</dbReference>
<feature type="transmembrane region" description="Helical" evidence="1">
    <location>
        <begin position="182"/>
        <end position="205"/>
    </location>
</feature>
<keyword evidence="1" id="KW-1133">Transmembrane helix</keyword>
<feature type="transmembrane region" description="Helical" evidence="1">
    <location>
        <begin position="37"/>
        <end position="63"/>
    </location>
</feature>
<gene>
    <name evidence="2" type="ORF">IPN02_11935</name>
</gene>
<name>A0A936NDQ7_9ACTN</name>
<dbReference type="AlphaFoldDB" id="A0A936NDQ7"/>
<organism evidence="2 3">
    <name type="scientific">Candidatus Neomicrothrix subdominans</name>
    <dbReference type="NCBI Taxonomy" id="2954438"/>
    <lineage>
        <taxon>Bacteria</taxon>
        <taxon>Bacillati</taxon>
        <taxon>Actinomycetota</taxon>
        <taxon>Acidimicrobiia</taxon>
        <taxon>Acidimicrobiales</taxon>
        <taxon>Microthrixaceae</taxon>
        <taxon>Candidatus Neomicrothrix</taxon>
    </lineage>
</organism>
<keyword evidence="1" id="KW-0472">Membrane</keyword>
<dbReference type="Pfam" id="PF14023">
    <property type="entry name" value="Bestrophin-like"/>
    <property type="match status" value="1"/>
</dbReference>
<comment type="caution">
    <text evidence="2">The sequence shown here is derived from an EMBL/GenBank/DDBJ whole genome shotgun (WGS) entry which is preliminary data.</text>
</comment>